<evidence type="ECO:0000313" key="1">
    <source>
        <dbReference type="EMBL" id="QJI01233.1"/>
    </source>
</evidence>
<dbReference type="AlphaFoldDB" id="A0A6M3XTY2"/>
<sequence length="189" mass="21450">MALSTKEEYIAQCMTTGKTREECEQAWNKAHKTADQQTKTEYITECVAGGKTKEECEAAWNEAHQAGDYATVFRELHMERAKNRQLTKMLREATDIIKAVNAEKDAVSDARKYELAVEIERATDGRKKHGDLMKESLNDLTIMHDAIDSAKPKDFVSVSMLLDESERKKKPHLSVGEWDPIAKKYKGGR</sequence>
<accession>A0A6M3XTY2</accession>
<dbReference type="EMBL" id="MT144908">
    <property type="protein sequence ID" value="QJI01233.1"/>
    <property type="molecule type" value="Genomic_DNA"/>
</dbReference>
<protein>
    <submittedName>
        <fullName evidence="1">Uncharacterized protein</fullName>
    </submittedName>
</protein>
<reference evidence="1" key="1">
    <citation type="submission" date="2020-03" db="EMBL/GenBank/DDBJ databases">
        <title>The deep terrestrial virosphere.</title>
        <authorList>
            <person name="Holmfeldt K."/>
            <person name="Nilsson E."/>
            <person name="Simone D."/>
            <person name="Lopez-Fernandez M."/>
            <person name="Wu X."/>
            <person name="de Brujin I."/>
            <person name="Lundin D."/>
            <person name="Andersson A."/>
            <person name="Bertilsson S."/>
            <person name="Dopson M."/>
        </authorList>
    </citation>
    <scope>NUCLEOTIDE SEQUENCE</scope>
    <source>
        <strain evidence="1">TM448B02367</strain>
    </source>
</reference>
<gene>
    <name evidence="1" type="ORF">TM448B02367_0004</name>
</gene>
<name>A0A6M3XTY2_9ZZZZ</name>
<organism evidence="1">
    <name type="scientific">viral metagenome</name>
    <dbReference type="NCBI Taxonomy" id="1070528"/>
    <lineage>
        <taxon>unclassified sequences</taxon>
        <taxon>metagenomes</taxon>
        <taxon>organismal metagenomes</taxon>
    </lineage>
</organism>
<proteinExistence type="predicted"/>